<keyword evidence="6" id="KW-1133">Transmembrane helix</keyword>
<dbReference type="Gene3D" id="1.20.950.20">
    <property type="entry name" value="Transmembrane di-heme cytochromes, Chain C"/>
    <property type="match status" value="1"/>
</dbReference>
<keyword evidence="2" id="KW-0479">Metal-binding</keyword>
<feature type="domain" description="4Fe-4S ferredoxin-type" evidence="7">
    <location>
        <begin position="303"/>
        <end position="333"/>
    </location>
</feature>
<dbReference type="InterPro" id="IPR009051">
    <property type="entry name" value="Helical_ferredxn"/>
</dbReference>
<reference evidence="8 9" key="1">
    <citation type="journal article" date="2011" name="Stand. Genomic Sci.">
        <title>Complete genome sequence of Cellulophaga lytica type strain (LIM- 21).</title>
        <authorList>
            <person name="Pati A."/>
            <person name="Abt B."/>
            <person name="Teshima H."/>
            <person name="Nolan M."/>
            <person name="Lapidus A."/>
            <person name="Lucas S."/>
            <person name="Hammon N."/>
            <person name="Deshpande S."/>
            <person name="Cheng J.F."/>
            <person name="Tapia R."/>
            <person name="Han C."/>
            <person name="Goodwin L."/>
            <person name="Pitluck S."/>
            <person name="Liolios K."/>
            <person name="Pagani I."/>
            <person name="Mavromatis K."/>
            <person name="Ovchinikova G."/>
            <person name="Chen A."/>
            <person name="Palaniappan K."/>
            <person name="Land M."/>
            <person name="Hauser L."/>
            <person name="Jeffries C.D."/>
            <person name="Detter J.C."/>
            <person name="Brambilla E.M."/>
            <person name="Kannan K.P."/>
            <person name="Rohde M."/>
            <person name="Spring S."/>
            <person name="Goker M."/>
            <person name="Woyke T."/>
            <person name="Bristow J."/>
            <person name="Eisen J.A."/>
            <person name="Markowitz V."/>
            <person name="Hugenholtz P."/>
            <person name="Kyrpides N.C."/>
            <person name="Klenk H.P."/>
            <person name="Ivanova N."/>
        </authorList>
    </citation>
    <scope>NUCLEOTIDE SEQUENCE [LARGE SCALE GENOMIC DNA]</scope>
    <source>
        <strain evidence="9">ATCC 23178 / DSM 7489 / JCM 8516 / NBRC 14961 / NCIMB 1423 / VKM B-1433 / Cy l20</strain>
    </source>
</reference>
<dbReference type="SUPFAM" id="SSF103501">
    <property type="entry name" value="Respiratory nitrate reductase 1 gamma chain"/>
    <property type="match status" value="1"/>
</dbReference>
<gene>
    <name evidence="8" type="ordered locus">Celly_2604</name>
</gene>
<proteinExistence type="predicted"/>
<evidence type="ECO:0000256" key="3">
    <source>
        <dbReference type="ARBA" id="ARBA00023002"/>
    </source>
</evidence>
<evidence type="ECO:0000256" key="2">
    <source>
        <dbReference type="ARBA" id="ARBA00022723"/>
    </source>
</evidence>
<feature type="transmembrane region" description="Helical" evidence="6">
    <location>
        <begin position="109"/>
        <end position="129"/>
    </location>
</feature>
<dbReference type="InterPro" id="IPR051460">
    <property type="entry name" value="HdrC_iron-sulfur_subunit"/>
</dbReference>
<dbReference type="HOGENOM" id="CLU_619292_0_0_10"/>
<evidence type="ECO:0000313" key="8">
    <source>
        <dbReference type="EMBL" id="ADY30421.1"/>
    </source>
</evidence>
<dbReference type="GO" id="GO:0046872">
    <property type="term" value="F:metal ion binding"/>
    <property type="evidence" value="ECO:0007669"/>
    <property type="project" value="UniProtKB-KW"/>
</dbReference>
<keyword evidence="3" id="KW-0560">Oxidoreductase</keyword>
<keyword evidence="9" id="KW-1185">Reference proteome</keyword>
<dbReference type="Pfam" id="PF13187">
    <property type="entry name" value="Fer4_9"/>
    <property type="match status" value="1"/>
</dbReference>
<evidence type="ECO:0000256" key="4">
    <source>
        <dbReference type="ARBA" id="ARBA00023004"/>
    </source>
</evidence>
<feature type="transmembrane region" description="Helical" evidence="6">
    <location>
        <begin position="154"/>
        <end position="172"/>
    </location>
</feature>
<evidence type="ECO:0000313" key="9">
    <source>
        <dbReference type="Proteomes" id="UP000007487"/>
    </source>
</evidence>
<dbReference type="PROSITE" id="PS00198">
    <property type="entry name" value="4FE4S_FER_1"/>
    <property type="match status" value="2"/>
</dbReference>
<dbReference type="PANTHER" id="PTHR43255">
    <property type="entry name" value="IRON-SULFUR-BINDING OXIDOREDUCTASE FADF-RELATED-RELATED"/>
    <property type="match status" value="1"/>
</dbReference>
<evidence type="ECO:0000256" key="5">
    <source>
        <dbReference type="ARBA" id="ARBA00023014"/>
    </source>
</evidence>
<keyword evidence="6" id="KW-0812">Transmembrane</keyword>
<dbReference type="KEGG" id="cly:Celly_2604"/>
<dbReference type="Proteomes" id="UP000007487">
    <property type="component" value="Chromosome"/>
</dbReference>
<evidence type="ECO:0000259" key="7">
    <source>
        <dbReference type="PROSITE" id="PS51379"/>
    </source>
</evidence>
<feature type="domain" description="4Fe-4S ferredoxin-type" evidence="7">
    <location>
        <begin position="367"/>
        <end position="400"/>
    </location>
</feature>
<evidence type="ECO:0000256" key="1">
    <source>
        <dbReference type="ARBA" id="ARBA00022485"/>
    </source>
</evidence>
<accession>F0R9S6</accession>
<organism evidence="8 9">
    <name type="scientific">Cellulophaga lytica (strain ATCC 23178 / DSM 7489 / JCM 8516 / NBRC 14961 / NCIMB 1423 / VKM B-1433 / Cy l20)</name>
    <dbReference type="NCBI Taxonomy" id="867900"/>
    <lineage>
        <taxon>Bacteria</taxon>
        <taxon>Pseudomonadati</taxon>
        <taxon>Bacteroidota</taxon>
        <taxon>Flavobacteriia</taxon>
        <taxon>Flavobacteriales</taxon>
        <taxon>Flavobacteriaceae</taxon>
        <taxon>Cellulophaga</taxon>
    </lineage>
</organism>
<keyword evidence="1" id="KW-0004">4Fe-4S</keyword>
<dbReference type="InterPro" id="IPR017900">
    <property type="entry name" value="4Fe4S_Fe_S_CS"/>
</dbReference>
<sequence length="444" mass="49886">MDYLPNIIFLLVLVAGIGFFAKNVKALSRNIKLGKDVDVSDNKPQRWKNMARIALGQTKMVVRPVAGILHIVVYVGFIIINIEVLEIILDGLLGTHRIFAPLGVVYDVLIGSFEILAFLVIVSVVIFWVRRNVIKIQRFLKPEMKGWPKKDGNLILYIEFVLMTLFLTMNAADFQLQTIDALHYVKAGSFPVSQFIAPIFSGMSEASLIVVERSAWWLHIIGILLFLNYLYYSKHLHILLAFPNTYYGKVKPKGQLDNLEAVTAEVKMMMDPDVDPFAAPAEGADEAAEPDKFGASDVTDLNWVQLLNSYTCTECGRCTSECPANQTGKLLSPRKIMMDTRDRLQEVGNNIDKNKGEFVADGKQLLGDYITEEELWACTSCNACTEACPVSIDPLSIIMDMRRYLVMEQSAAPSDLNNMMGNIENNGAPWPFNQMDRLNWKNES</sequence>
<dbReference type="GO" id="GO:0016491">
    <property type="term" value="F:oxidoreductase activity"/>
    <property type="evidence" value="ECO:0007669"/>
    <property type="project" value="UniProtKB-KW"/>
</dbReference>
<dbReference type="PROSITE" id="PS51379">
    <property type="entry name" value="4FE4S_FER_2"/>
    <property type="match status" value="2"/>
</dbReference>
<dbReference type="InterPro" id="IPR036197">
    <property type="entry name" value="NarG-like_sf"/>
</dbReference>
<dbReference type="PANTHER" id="PTHR43255:SF1">
    <property type="entry name" value="IRON-SULFUR-BINDING OXIDOREDUCTASE FADF-RELATED"/>
    <property type="match status" value="1"/>
</dbReference>
<dbReference type="Gene3D" id="1.10.1060.10">
    <property type="entry name" value="Alpha-helical ferredoxin"/>
    <property type="match status" value="1"/>
</dbReference>
<dbReference type="SUPFAM" id="SSF46548">
    <property type="entry name" value="alpha-helical ferredoxin"/>
    <property type="match status" value="1"/>
</dbReference>
<keyword evidence="5" id="KW-0411">Iron-sulfur</keyword>
<keyword evidence="6" id="KW-0472">Membrane</keyword>
<name>F0R9S6_CELLC</name>
<protein>
    <recommendedName>
        <fullName evidence="7">4Fe-4S ferredoxin-type domain-containing protein</fullName>
    </recommendedName>
</protein>
<dbReference type="OrthoDB" id="9769677at2"/>
<feature type="transmembrane region" description="Helical" evidence="6">
    <location>
        <begin position="214"/>
        <end position="232"/>
    </location>
</feature>
<feature type="transmembrane region" description="Helical" evidence="6">
    <location>
        <begin position="6"/>
        <end position="24"/>
    </location>
</feature>
<dbReference type="GO" id="GO:0005886">
    <property type="term" value="C:plasma membrane"/>
    <property type="evidence" value="ECO:0007669"/>
    <property type="project" value="TreeGrafter"/>
</dbReference>
<dbReference type="EMBL" id="CP002534">
    <property type="protein sequence ID" value="ADY30421.1"/>
    <property type="molecule type" value="Genomic_DNA"/>
</dbReference>
<dbReference type="RefSeq" id="WP_013622164.1">
    <property type="nucleotide sequence ID" value="NC_015167.1"/>
</dbReference>
<evidence type="ECO:0000256" key="6">
    <source>
        <dbReference type="SAM" id="Phobius"/>
    </source>
</evidence>
<dbReference type="GO" id="GO:0051539">
    <property type="term" value="F:4 iron, 4 sulfur cluster binding"/>
    <property type="evidence" value="ECO:0007669"/>
    <property type="project" value="UniProtKB-KW"/>
</dbReference>
<dbReference type="STRING" id="867900.Celly_2604"/>
<dbReference type="InterPro" id="IPR017896">
    <property type="entry name" value="4Fe4S_Fe-S-bd"/>
</dbReference>
<feature type="transmembrane region" description="Helical" evidence="6">
    <location>
        <begin position="68"/>
        <end position="89"/>
    </location>
</feature>
<keyword evidence="4" id="KW-0408">Iron</keyword>
<dbReference type="eggNOG" id="COG1150">
    <property type="taxonomic scope" value="Bacteria"/>
</dbReference>
<dbReference type="AlphaFoldDB" id="F0R9S6"/>